<feature type="region of interest" description="Disordered" evidence="1">
    <location>
        <begin position="117"/>
        <end position="141"/>
    </location>
</feature>
<proteinExistence type="predicted"/>
<sequence length="238" mass="25639">WMTPPDLDTRVLVIFAEGKPDKAFWIGCIQDAYMNHMIPGIAASEKTMPQDVKGHHSAGLSKETVYGTDKVPAGEVNRNAWNSSGAGGLYEKISKPIHPFAETLRQQGLIQDVDRGTTTSSARRESPSAVFGISTPGPLDPTAPNVKLGPIDNIEDKQVNRLPGHTFTMDDGDAKGDNQLVRLRTSSGHQILMHDTEGVIYIGNASGESWIQLADNGSVDIYAGGSVAVRSKGNMDFH</sequence>
<dbReference type="EMBL" id="UINC01211985">
    <property type="protein sequence ID" value="SVE36117.1"/>
    <property type="molecule type" value="Genomic_DNA"/>
</dbReference>
<evidence type="ECO:0000313" key="2">
    <source>
        <dbReference type="EMBL" id="SVE36117.1"/>
    </source>
</evidence>
<dbReference type="AlphaFoldDB" id="A0A383CUV5"/>
<evidence type="ECO:0008006" key="3">
    <source>
        <dbReference type="Google" id="ProtNLM"/>
    </source>
</evidence>
<feature type="non-terminal residue" evidence="2">
    <location>
        <position position="238"/>
    </location>
</feature>
<evidence type="ECO:0000256" key="1">
    <source>
        <dbReference type="SAM" id="MobiDB-lite"/>
    </source>
</evidence>
<organism evidence="2">
    <name type="scientific">marine metagenome</name>
    <dbReference type="NCBI Taxonomy" id="408172"/>
    <lineage>
        <taxon>unclassified sequences</taxon>
        <taxon>metagenomes</taxon>
        <taxon>ecological metagenomes</taxon>
    </lineage>
</organism>
<reference evidence="2" key="1">
    <citation type="submission" date="2018-05" db="EMBL/GenBank/DDBJ databases">
        <authorList>
            <person name="Lanie J.A."/>
            <person name="Ng W.-L."/>
            <person name="Kazmierczak K.M."/>
            <person name="Andrzejewski T.M."/>
            <person name="Davidsen T.M."/>
            <person name="Wayne K.J."/>
            <person name="Tettelin H."/>
            <person name="Glass J.I."/>
            <person name="Rusch D."/>
            <person name="Podicherti R."/>
            <person name="Tsui H.-C.T."/>
            <person name="Winkler M.E."/>
        </authorList>
    </citation>
    <scope>NUCLEOTIDE SEQUENCE</scope>
</reference>
<feature type="non-terminal residue" evidence="2">
    <location>
        <position position="1"/>
    </location>
</feature>
<gene>
    <name evidence="2" type="ORF">METZ01_LOCUS488971</name>
</gene>
<protein>
    <recommendedName>
        <fullName evidence="3">Gp5/Type VI secretion system Vgr protein OB-fold domain-containing protein</fullName>
    </recommendedName>
</protein>
<accession>A0A383CUV5</accession>
<name>A0A383CUV5_9ZZZZ</name>